<dbReference type="Gene3D" id="3.30.930.10">
    <property type="entry name" value="Bira Bifunctional Protein, Domain 2"/>
    <property type="match status" value="1"/>
</dbReference>
<dbReference type="InterPro" id="IPR041715">
    <property type="entry name" value="HisRS-like_core"/>
</dbReference>
<comment type="catalytic activity">
    <reaction evidence="6">
        <text>tRNA(His) + L-histidine + ATP = L-histidyl-tRNA(His) + AMP + diphosphate + H(+)</text>
        <dbReference type="Rhea" id="RHEA:17313"/>
        <dbReference type="Rhea" id="RHEA-COMP:9665"/>
        <dbReference type="Rhea" id="RHEA-COMP:9689"/>
        <dbReference type="ChEBI" id="CHEBI:15378"/>
        <dbReference type="ChEBI" id="CHEBI:30616"/>
        <dbReference type="ChEBI" id="CHEBI:33019"/>
        <dbReference type="ChEBI" id="CHEBI:57595"/>
        <dbReference type="ChEBI" id="CHEBI:78442"/>
        <dbReference type="ChEBI" id="CHEBI:78527"/>
        <dbReference type="ChEBI" id="CHEBI:456215"/>
        <dbReference type="EC" id="6.1.1.21"/>
    </reaction>
</comment>
<dbReference type="STRING" id="1817832.A3J48_04525"/>
<dbReference type="Proteomes" id="UP000176786">
    <property type="component" value="Unassembled WGS sequence"/>
</dbReference>
<dbReference type="EC" id="6.1.1.21" evidence="2"/>
<dbReference type="GO" id="GO:0005737">
    <property type="term" value="C:cytoplasm"/>
    <property type="evidence" value="ECO:0007669"/>
    <property type="project" value="InterPro"/>
</dbReference>
<dbReference type="AlphaFoldDB" id="A0A1F5P6P6"/>
<dbReference type="Gene3D" id="3.40.50.800">
    <property type="entry name" value="Anticodon-binding domain"/>
    <property type="match status" value="1"/>
</dbReference>
<dbReference type="SUPFAM" id="SSF55681">
    <property type="entry name" value="Class II aaRS and biotin synthetases"/>
    <property type="match status" value="1"/>
</dbReference>
<dbReference type="GO" id="GO:0000166">
    <property type="term" value="F:nucleotide binding"/>
    <property type="evidence" value="ECO:0007669"/>
    <property type="project" value="UniProtKB-KW"/>
</dbReference>
<dbReference type="SUPFAM" id="SSF52954">
    <property type="entry name" value="Class II aaRS ABD-related"/>
    <property type="match status" value="1"/>
</dbReference>
<evidence type="ECO:0000313" key="11">
    <source>
        <dbReference type="Proteomes" id="UP000176786"/>
    </source>
</evidence>
<evidence type="ECO:0000256" key="1">
    <source>
        <dbReference type="ARBA" id="ARBA00008226"/>
    </source>
</evidence>
<evidence type="ECO:0000256" key="3">
    <source>
        <dbReference type="ARBA" id="ARBA00022741"/>
    </source>
</evidence>
<reference evidence="10 11" key="1">
    <citation type="journal article" date="2016" name="Nat. Commun.">
        <title>Thousands of microbial genomes shed light on interconnected biogeochemical processes in an aquifer system.</title>
        <authorList>
            <person name="Anantharaman K."/>
            <person name="Brown C.T."/>
            <person name="Hug L.A."/>
            <person name="Sharon I."/>
            <person name="Castelle C.J."/>
            <person name="Probst A.J."/>
            <person name="Thomas B.C."/>
            <person name="Singh A."/>
            <person name="Wilkins M.J."/>
            <person name="Karaoz U."/>
            <person name="Brodie E.L."/>
            <person name="Williams K.H."/>
            <person name="Hubbard S.S."/>
            <person name="Banfield J.F."/>
        </authorList>
    </citation>
    <scope>NUCLEOTIDE SEQUENCE [LARGE SCALE GENOMIC DNA]</scope>
</reference>
<dbReference type="PANTHER" id="PTHR43707:SF1">
    <property type="entry name" value="HISTIDINE--TRNA LIGASE, MITOCHONDRIAL-RELATED"/>
    <property type="match status" value="1"/>
</dbReference>
<feature type="binding site" evidence="7">
    <location>
        <position position="134"/>
    </location>
    <ligand>
        <name>L-histidine</name>
        <dbReference type="ChEBI" id="CHEBI:57595"/>
    </ligand>
</feature>
<sequence>MPPLEPPVQKKFVKKIPGQKDFLPEEWADLDHLLERLKNLAKGFGFSRIEPSLFEVSEINAKFHVKEGKAPVLKVSGADEAVFRTNAISGLLRMYLDARTPEKERLSKWYFISPVTVHHENPYQIVSNLEYGFEVIGDESPIFDAQVLALAWKLYSVLGEDKIVLEIGSRGCENCWPEYQQILSRTFSDAKYSLCKECAASVEKHPEKILVCEQAECQSIAADAPAFIDYLDAACSSHLTTVLESLDELKVSYVLMTGSDLDPHARRTVFRFKFNHPQDSFILSHGMRHDHLFSHFNVSPRPALGLVGDFSKFLRAWHLSGAVLQKAKSADVALIPLGELGAKKALSLFSNFWDEMISVVNLFDENGLKARLQQAADMKVPIALIVGQKEALEDTVILRDVKSGMQEVFTSERILSEVRKRLGE</sequence>
<feature type="domain" description="Anticodon-binding" evidence="8">
    <location>
        <begin position="331"/>
        <end position="420"/>
    </location>
</feature>
<dbReference type="InterPro" id="IPR004516">
    <property type="entry name" value="HisRS/HisZ"/>
</dbReference>
<dbReference type="PIRSF" id="PIRSF001549">
    <property type="entry name" value="His-tRNA_synth"/>
    <property type="match status" value="1"/>
</dbReference>
<dbReference type="Pfam" id="PF13393">
    <property type="entry name" value="tRNA-synt_His"/>
    <property type="match status" value="1"/>
</dbReference>
<gene>
    <name evidence="10" type="ORF">A3J48_04525</name>
</gene>
<comment type="similarity">
    <text evidence="1">Belongs to the class-II aminoacyl-tRNA synthetase family.</text>
</comment>
<dbReference type="PANTHER" id="PTHR43707">
    <property type="entry name" value="HISTIDYL-TRNA SYNTHETASE"/>
    <property type="match status" value="1"/>
</dbReference>
<keyword evidence="4" id="KW-0030">Aminoacyl-tRNA synthetase</keyword>
<proteinExistence type="inferred from homology"/>
<dbReference type="GO" id="GO:0006427">
    <property type="term" value="P:histidyl-tRNA aminoacylation"/>
    <property type="evidence" value="ECO:0007669"/>
    <property type="project" value="TreeGrafter"/>
</dbReference>
<protein>
    <recommendedName>
        <fullName evidence="2">histidine--tRNA ligase</fullName>
        <ecNumber evidence="2">6.1.1.21</ecNumber>
    </recommendedName>
    <alternativeName>
        <fullName evidence="5">Histidyl-tRNA synthetase</fullName>
    </alternativeName>
</protein>
<comment type="caution">
    <text evidence="10">The sequence shown here is derived from an EMBL/GenBank/DDBJ whole genome shotgun (WGS) entry which is preliminary data.</text>
</comment>
<dbReference type="InterPro" id="IPR004154">
    <property type="entry name" value="Anticodon-bd"/>
</dbReference>
<evidence type="ECO:0000256" key="2">
    <source>
        <dbReference type="ARBA" id="ARBA00012815"/>
    </source>
</evidence>
<dbReference type="InterPro" id="IPR045864">
    <property type="entry name" value="aa-tRNA-synth_II/BPL/LPL"/>
</dbReference>
<accession>A0A1F5P6P6</accession>
<evidence type="ECO:0000256" key="5">
    <source>
        <dbReference type="ARBA" id="ARBA00030619"/>
    </source>
</evidence>
<evidence type="ECO:0000259" key="8">
    <source>
        <dbReference type="Pfam" id="PF03129"/>
    </source>
</evidence>
<name>A0A1F5P6P6_9BACT</name>
<keyword evidence="4" id="KW-0436">Ligase</keyword>
<organism evidence="10 11">
    <name type="scientific">Candidatus Doudnabacteria bacterium RIFCSPHIGHO2_02_FULL_46_11</name>
    <dbReference type="NCBI Taxonomy" id="1817832"/>
    <lineage>
        <taxon>Bacteria</taxon>
        <taxon>Candidatus Doudnaibacteriota</taxon>
    </lineage>
</organism>
<evidence type="ECO:0000256" key="6">
    <source>
        <dbReference type="ARBA" id="ARBA00047639"/>
    </source>
</evidence>
<evidence type="ECO:0000256" key="4">
    <source>
        <dbReference type="ARBA" id="ARBA00023146"/>
    </source>
</evidence>
<evidence type="ECO:0000256" key="7">
    <source>
        <dbReference type="PIRSR" id="PIRSR001549-1"/>
    </source>
</evidence>
<evidence type="ECO:0000313" key="10">
    <source>
        <dbReference type="EMBL" id="OGE85559.1"/>
    </source>
</evidence>
<feature type="domain" description="Class II Histidinyl-tRNA synthetase (HisRS)-like catalytic core" evidence="9">
    <location>
        <begin position="19"/>
        <end position="170"/>
    </location>
</feature>
<keyword evidence="3" id="KW-0547">Nucleotide-binding</keyword>
<dbReference type="InterPro" id="IPR036621">
    <property type="entry name" value="Anticodon-bd_dom_sf"/>
</dbReference>
<dbReference type="EMBL" id="MFES01000025">
    <property type="protein sequence ID" value="OGE85559.1"/>
    <property type="molecule type" value="Genomic_DNA"/>
</dbReference>
<dbReference type="GO" id="GO:0004821">
    <property type="term" value="F:histidine-tRNA ligase activity"/>
    <property type="evidence" value="ECO:0007669"/>
    <property type="project" value="UniProtKB-EC"/>
</dbReference>
<dbReference type="Pfam" id="PF03129">
    <property type="entry name" value="HGTP_anticodon"/>
    <property type="match status" value="1"/>
</dbReference>
<evidence type="ECO:0000259" key="9">
    <source>
        <dbReference type="Pfam" id="PF13393"/>
    </source>
</evidence>